<feature type="compositionally biased region" description="Polar residues" evidence="2">
    <location>
        <begin position="520"/>
        <end position="532"/>
    </location>
</feature>
<dbReference type="PANTHER" id="PTHR38791">
    <property type="entry name" value="ZN(II)2CYS6 TRANSCRIPTION FACTOR (EUROFUNG)-RELATED-RELATED"/>
    <property type="match status" value="1"/>
</dbReference>
<dbReference type="SUPFAM" id="SSF57701">
    <property type="entry name" value="Zn2/Cys6 DNA-binding domain"/>
    <property type="match status" value="1"/>
</dbReference>
<dbReference type="CDD" id="cd00067">
    <property type="entry name" value="GAL4"/>
    <property type="match status" value="1"/>
</dbReference>
<protein>
    <recommendedName>
        <fullName evidence="3">Zn(2)-C6 fungal-type domain-containing protein</fullName>
    </recommendedName>
</protein>
<evidence type="ECO:0000256" key="2">
    <source>
        <dbReference type="SAM" id="MobiDB-lite"/>
    </source>
</evidence>
<dbReference type="Proteomes" id="UP000799779">
    <property type="component" value="Unassembled WGS sequence"/>
</dbReference>
<dbReference type="InterPro" id="IPR001138">
    <property type="entry name" value="Zn2Cys6_DnaBD"/>
</dbReference>
<evidence type="ECO:0000259" key="3">
    <source>
        <dbReference type="PROSITE" id="PS50048"/>
    </source>
</evidence>
<dbReference type="EMBL" id="ML977649">
    <property type="protein sequence ID" value="KAF1994896.1"/>
    <property type="molecule type" value="Genomic_DNA"/>
</dbReference>
<dbReference type="Gene3D" id="4.10.240.10">
    <property type="entry name" value="Zn(2)-C6 fungal-type DNA-binding domain"/>
    <property type="match status" value="1"/>
</dbReference>
<dbReference type="InterPro" id="IPR053175">
    <property type="entry name" value="DHMBA_Reg_Transcription_Factor"/>
</dbReference>
<dbReference type="AlphaFoldDB" id="A0A6A5WBA8"/>
<dbReference type="GO" id="GO:0000981">
    <property type="term" value="F:DNA-binding transcription factor activity, RNA polymerase II-specific"/>
    <property type="evidence" value="ECO:0007669"/>
    <property type="project" value="InterPro"/>
</dbReference>
<reference evidence="4" key="1">
    <citation type="journal article" date="2020" name="Stud. Mycol.">
        <title>101 Dothideomycetes genomes: a test case for predicting lifestyles and emergence of pathogens.</title>
        <authorList>
            <person name="Haridas S."/>
            <person name="Albert R."/>
            <person name="Binder M."/>
            <person name="Bloem J."/>
            <person name="Labutti K."/>
            <person name="Salamov A."/>
            <person name="Andreopoulos B."/>
            <person name="Baker S."/>
            <person name="Barry K."/>
            <person name="Bills G."/>
            <person name="Bluhm B."/>
            <person name="Cannon C."/>
            <person name="Castanera R."/>
            <person name="Culley D."/>
            <person name="Daum C."/>
            <person name="Ezra D."/>
            <person name="Gonzalez J."/>
            <person name="Henrissat B."/>
            <person name="Kuo A."/>
            <person name="Liang C."/>
            <person name="Lipzen A."/>
            <person name="Lutzoni F."/>
            <person name="Magnuson J."/>
            <person name="Mondo S."/>
            <person name="Nolan M."/>
            <person name="Ohm R."/>
            <person name="Pangilinan J."/>
            <person name="Park H.-J."/>
            <person name="Ramirez L."/>
            <person name="Alfaro M."/>
            <person name="Sun H."/>
            <person name="Tritt A."/>
            <person name="Yoshinaga Y."/>
            <person name="Zwiers L.-H."/>
            <person name="Turgeon B."/>
            <person name="Goodwin S."/>
            <person name="Spatafora J."/>
            <person name="Crous P."/>
            <person name="Grigoriev I."/>
        </authorList>
    </citation>
    <scope>NUCLEOTIDE SEQUENCE</scope>
    <source>
        <strain evidence="4">CBS 123094</strain>
    </source>
</reference>
<dbReference type="GO" id="GO:0008270">
    <property type="term" value="F:zinc ion binding"/>
    <property type="evidence" value="ECO:0007669"/>
    <property type="project" value="InterPro"/>
</dbReference>
<accession>A0A6A5WBA8</accession>
<keyword evidence="1" id="KW-0539">Nucleus</keyword>
<evidence type="ECO:0000313" key="4">
    <source>
        <dbReference type="EMBL" id="KAF1994896.1"/>
    </source>
</evidence>
<dbReference type="Pfam" id="PF00172">
    <property type="entry name" value="Zn_clus"/>
    <property type="match status" value="1"/>
</dbReference>
<gene>
    <name evidence="4" type="ORF">P154DRAFT_624337</name>
</gene>
<dbReference type="PROSITE" id="PS50048">
    <property type="entry name" value="ZN2_CY6_FUNGAL_2"/>
    <property type="match status" value="1"/>
</dbReference>
<feature type="compositionally biased region" description="Low complexity" evidence="2">
    <location>
        <begin position="505"/>
        <end position="519"/>
    </location>
</feature>
<dbReference type="OrthoDB" id="4220372at2759"/>
<organism evidence="4 5">
    <name type="scientific">Amniculicola lignicola CBS 123094</name>
    <dbReference type="NCBI Taxonomy" id="1392246"/>
    <lineage>
        <taxon>Eukaryota</taxon>
        <taxon>Fungi</taxon>
        <taxon>Dikarya</taxon>
        <taxon>Ascomycota</taxon>
        <taxon>Pezizomycotina</taxon>
        <taxon>Dothideomycetes</taxon>
        <taxon>Pleosporomycetidae</taxon>
        <taxon>Pleosporales</taxon>
        <taxon>Amniculicolaceae</taxon>
        <taxon>Amniculicola</taxon>
    </lineage>
</organism>
<keyword evidence="5" id="KW-1185">Reference proteome</keyword>
<evidence type="ECO:0000313" key="5">
    <source>
        <dbReference type="Proteomes" id="UP000799779"/>
    </source>
</evidence>
<sequence>MVYRGKPSGACAECRKRRTRCDRKVPSCGPCTRGNRVCHGYRDLLDLAFCDETSNVTKKARVVPLTPQEQPPTSLPIHMRDVVIYQTIDDLGINFFMKNYVGAQAILSQFDFLPSFYVRDGRSCPYFKDSIKAVGLAGYAKATRRVDLLRTTTKTYISAIREVNKALSDPNSAGRDTTLIAVLLLAMYEVLILPGRKGLRNLTKHLHGAVSVAAFGQSCNEKTAIGEKLLICLCQVVTFNSWMQDIPLPPRFMNLRRHIDQAPGRHYNIHWHFLGVLADLIEFRTALRTGQYASASAIISRAMDLDHSIKIFAGALAPTMAFEEVFTATDHVLTLGGYYHVYSHIASAHLLNNIRAARIRLHCVIVKQCDILLSKPEFGSKSIQRTASAMFVRKVAREICATVPQMSGYHLHLETQSSDTIRMTTQDLATSHLSPSPGSSSDSPATPFLPNLTLISNALDASSAPTNTTNKPPGTKIPAKISLRHYVPLGPLPLPAHYLTETPDSSRPLLAQPQPQPSSNIPTQTQTQSSLYPTLPVPQGQSLYSTLYHLHMLDEIEGGVLERGMRRWVKGRIAWIRWKAEVEKLELLGALLGIRSVWC</sequence>
<dbReference type="SMART" id="SM00066">
    <property type="entry name" value="GAL4"/>
    <property type="match status" value="1"/>
</dbReference>
<name>A0A6A5WBA8_9PLEO</name>
<feature type="domain" description="Zn(2)-C6 fungal-type" evidence="3">
    <location>
        <begin position="10"/>
        <end position="38"/>
    </location>
</feature>
<dbReference type="InterPro" id="IPR036864">
    <property type="entry name" value="Zn2-C6_fun-type_DNA-bd_sf"/>
</dbReference>
<evidence type="ECO:0000256" key="1">
    <source>
        <dbReference type="ARBA" id="ARBA00023242"/>
    </source>
</evidence>
<dbReference type="PROSITE" id="PS00463">
    <property type="entry name" value="ZN2_CY6_FUNGAL_1"/>
    <property type="match status" value="1"/>
</dbReference>
<proteinExistence type="predicted"/>
<feature type="region of interest" description="Disordered" evidence="2">
    <location>
        <begin position="497"/>
        <end position="534"/>
    </location>
</feature>
<dbReference type="PANTHER" id="PTHR38791:SF1">
    <property type="entry name" value="TRANSCRIPTION FACTOR, PUTATIVE-RELATED"/>
    <property type="match status" value="1"/>
</dbReference>